<dbReference type="EMBL" id="KQ978538">
    <property type="protein sequence ID" value="KYN30256.1"/>
    <property type="molecule type" value="Genomic_DNA"/>
</dbReference>
<dbReference type="GO" id="GO:0016020">
    <property type="term" value="C:membrane"/>
    <property type="evidence" value="ECO:0007669"/>
    <property type="project" value="UniProtKB-SubCell"/>
</dbReference>
<proteinExistence type="predicted"/>
<dbReference type="Proteomes" id="UP000078492">
    <property type="component" value="Unassembled WGS sequence"/>
</dbReference>
<evidence type="ECO:0000313" key="7">
    <source>
        <dbReference type="EMBL" id="KYN30256.1"/>
    </source>
</evidence>
<feature type="transmembrane region" description="Helical" evidence="5">
    <location>
        <begin position="113"/>
        <end position="136"/>
    </location>
</feature>
<accession>A0A151JSC4</accession>
<dbReference type="Pfam" id="PF00916">
    <property type="entry name" value="Sulfate_transp"/>
    <property type="match status" value="1"/>
</dbReference>
<dbReference type="SUPFAM" id="SSF52091">
    <property type="entry name" value="SpoIIaa-like"/>
    <property type="match status" value="1"/>
</dbReference>
<evidence type="ECO:0000313" key="8">
    <source>
        <dbReference type="Proteomes" id="UP000078492"/>
    </source>
</evidence>
<feature type="transmembrane region" description="Helical" evidence="5">
    <location>
        <begin position="148"/>
        <end position="169"/>
    </location>
</feature>
<evidence type="ECO:0000259" key="6">
    <source>
        <dbReference type="Pfam" id="PF00916"/>
    </source>
</evidence>
<evidence type="ECO:0000256" key="3">
    <source>
        <dbReference type="ARBA" id="ARBA00022989"/>
    </source>
</evidence>
<organism evidence="7 8">
    <name type="scientific">Trachymyrmex cornetzi</name>
    <dbReference type="NCBI Taxonomy" id="471704"/>
    <lineage>
        <taxon>Eukaryota</taxon>
        <taxon>Metazoa</taxon>
        <taxon>Ecdysozoa</taxon>
        <taxon>Arthropoda</taxon>
        <taxon>Hexapoda</taxon>
        <taxon>Insecta</taxon>
        <taxon>Pterygota</taxon>
        <taxon>Neoptera</taxon>
        <taxon>Endopterygota</taxon>
        <taxon>Hymenoptera</taxon>
        <taxon>Apocrita</taxon>
        <taxon>Aculeata</taxon>
        <taxon>Formicoidea</taxon>
        <taxon>Formicidae</taxon>
        <taxon>Myrmicinae</taxon>
        <taxon>Trachymyrmex</taxon>
    </lineage>
</organism>
<feature type="transmembrane region" description="Helical" evidence="5">
    <location>
        <begin position="189"/>
        <end position="209"/>
    </location>
</feature>
<reference evidence="7 8" key="1">
    <citation type="submission" date="2015-09" db="EMBL/GenBank/DDBJ databases">
        <title>Trachymyrmex cornetzi WGS genome.</title>
        <authorList>
            <person name="Nygaard S."/>
            <person name="Hu H."/>
            <person name="Boomsma J."/>
            <person name="Zhang G."/>
        </authorList>
    </citation>
    <scope>NUCLEOTIDE SEQUENCE [LARGE SCALE GENOMIC DNA]</scope>
    <source>
        <strain evidence="7">Tcor2-1</strain>
        <tissue evidence="7">Whole body</tissue>
    </source>
</reference>
<keyword evidence="3 5" id="KW-1133">Transmembrane helix</keyword>
<feature type="domain" description="SLC26A/SulP transporter" evidence="6">
    <location>
        <begin position="38"/>
        <end position="421"/>
    </location>
</feature>
<dbReference type="AlphaFoldDB" id="A0A151JSC4"/>
<feature type="transmembrane region" description="Helical" evidence="5">
    <location>
        <begin position="420"/>
        <end position="449"/>
    </location>
</feature>
<feature type="transmembrane region" description="Helical" evidence="5">
    <location>
        <begin position="357"/>
        <end position="375"/>
    </location>
</feature>
<feature type="transmembrane region" description="Helical" evidence="5">
    <location>
        <begin position="221"/>
        <end position="242"/>
    </location>
</feature>
<keyword evidence="8" id="KW-1185">Reference proteome</keyword>
<name>A0A151JSC4_9HYME</name>
<dbReference type="InterPro" id="IPR001902">
    <property type="entry name" value="SLC26A/SulP_fam"/>
</dbReference>
<dbReference type="STRING" id="471704.A0A151JSC4"/>
<dbReference type="InterPro" id="IPR036513">
    <property type="entry name" value="STAS_dom_sf"/>
</dbReference>
<dbReference type="Gene3D" id="3.30.750.24">
    <property type="entry name" value="STAS domain"/>
    <property type="match status" value="1"/>
</dbReference>
<evidence type="ECO:0000256" key="2">
    <source>
        <dbReference type="ARBA" id="ARBA00022692"/>
    </source>
</evidence>
<keyword evidence="4 5" id="KW-0472">Membrane</keyword>
<comment type="subcellular location">
    <subcellularLocation>
        <location evidence="1">Membrane</location>
        <topology evidence="1">Multi-pass membrane protein</topology>
    </subcellularLocation>
</comment>
<evidence type="ECO:0000256" key="5">
    <source>
        <dbReference type="SAM" id="Phobius"/>
    </source>
</evidence>
<dbReference type="GO" id="GO:0055085">
    <property type="term" value="P:transmembrane transport"/>
    <property type="evidence" value="ECO:0007669"/>
    <property type="project" value="InterPro"/>
</dbReference>
<dbReference type="CDD" id="cd07042">
    <property type="entry name" value="STAS_SulP_like_sulfate_transporter"/>
    <property type="match status" value="1"/>
</dbReference>
<dbReference type="PANTHER" id="PTHR11814">
    <property type="entry name" value="SULFATE TRANSPORTER"/>
    <property type="match status" value="1"/>
</dbReference>
<sequence>MQIIGPNVILSQSCNLKRLLLRRIPILAWLPLYSWSKLLQDTLAGLTVGLTAIPQGIAYAIVAGLPAQYGLYSSFMGCFVYLVFGSCKDVTVGPTAIMALMVQKYVNSMGEDIAVLVCFLSGAVITFMGILHLGFLVDFISMPVISGFSNAAAIIIATSQLGTLLGIKGRSDSFIDAISHVVKHINETQLWDTVLGVCSMVLLILFKKLPGKKQGTPFQKFMWLISLARNAIVVMAGILIAYELYSHDIKPFQITGNITEGLPPFSLPPFTIVNGNHTYTFTEIVSELSSSILSIPLIAILESIAIAKAFAKGKTLDANQEMLAVGLCNICGSFVRSMSVTGSFTRTAINNSSGVKTPFGGIITGTLVLLACQLLTSTIKYIPKATLAAVIMIAMFYMFETHVFVLLWRTKKIDLVPLIVTLLCCLAISLEYGMIIGIAVNLILLLYFAARPGLLIEERIVDGLTVLFVSPKQSLSFPAAEYLRERVMSWCDKRPISLPVVIEGRHVLRIDATVAKNLALLLSDLITRNQKIIFWNWCEDAKQTLISYDSSFETYCKSSGSIARIFTGFRGSDMASSRLIEAAKRQMGQKLPMGTPGPMRAVQLFHIGNRKLSVLSNPFVSTARELFPCMYGEYTRMRVSRANAQRDVLRNGEESNRISGYALRVFRKLKFATGGLILIDRDTQSSRRLGLGSNPRQCPVAFRIVEGIGRGRNSPLKDAAPPAPNIVDGRFQQKKSRHQFSGSRIDVVHRGVVLYLRYSRIAIKRLFVVHPVRHRGDKEKKDCVSVYVSRRAETTSATTTTTRRHDELPSERCSPTAFFLLPLLRRVPALSARMEIRSASRFSSFSRAIRCVRASRIPGLMRE</sequence>
<keyword evidence="2 5" id="KW-0812">Transmembrane</keyword>
<feature type="transmembrane region" description="Helical" evidence="5">
    <location>
        <begin position="387"/>
        <end position="408"/>
    </location>
</feature>
<protein>
    <submittedName>
        <fullName evidence="7">Sodium-independent sulfate anion transporter</fullName>
    </submittedName>
</protein>
<feature type="transmembrane region" description="Helical" evidence="5">
    <location>
        <begin position="79"/>
        <end position="101"/>
    </location>
</feature>
<gene>
    <name evidence="7" type="ORF">ALC57_00295</name>
</gene>
<dbReference type="InterPro" id="IPR011547">
    <property type="entry name" value="SLC26A/SulP_dom"/>
</dbReference>
<evidence type="ECO:0000256" key="4">
    <source>
        <dbReference type="ARBA" id="ARBA00023136"/>
    </source>
</evidence>
<evidence type="ECO:0000256" key="1">
    <source>
        <dbReference type="ARBA" id="ARBA00004141"/>
    </source>
</evidence>
<feature type="transmembrane region" description="Helical" evidence="5">
    <location>
        <begin position="42"/>
        <end position="67"/>
    </location>
</feature>